<evidence type="ECO:0000259" key="2">
    <source>
        <dbReference type="PROSITE" id="PS50211"/>
    </source>
</evidence>
<feature type="compositionally biased region" description="Polar residues" evidence="1">
    <location>
        <begin position="131"/>
        <end position="144"/>
    </location>
</feature>
<dbReference type="SMART" id="SM00801">
    <property type="entry name" value="dDENN"/>
    <property type="match status" value="1"/>
</dbReference>
<feature type="domain" description="UDENN" evidence="2">
    <location>
        <begin position="1"/>
        <end position="83"/>
    </location>
</feature>
<feature type="region of interest" description="Disordered" evidence="1">
    <location>
        <begin position="131"/>
        <end position="156"/>
    </location>
</feature>
<dbReference type="PROSITE" id="PS50211">
    <property type="entry name" value="DENN"/>
    <property type="match status" value="1"/>
</dbReference>
<dbReference type="GeneTree" id="ENSGT00940000155446"/>
<dbReference type="GO" id="GO:0005829">
    <property type="term" value="C:cytosol"/>
    <property type="evidence" value="ECO:0007669"/>
    <property type="project" value="TreeGrafter"/>
</dbReference>
<proteinExistence type="predicted"/>
<reference evidence="3" key="5">
    <citation type="submission" date="2025-09" db="UniProtKB">
        <authorList>
            <consortium name="Ensembl"/>
        </authorList>
    </citation>
    <scope>IDENTIFICATION</scope>
</reference>
<dbReference type="PANTHER" id="PTHR13196">
    <property type="entry name" value="DENN DOMAIN-CONTAINING"/>
    <property type="match status" value="1"/>
</dbReference>
<dbReference type="Ensembl" id="ENSCMIT00000009071.1">
    <property type="protein sequence ID" value="ENSCMIP00000008826.1"/>
    <property type="gene ID" value="ENSCMIG00000004713.1"/>
</dbReference>
<reference evidence="4" key="1">
    <citation type="journal article" date="2006" name="Science">
        <title>Ancient noncoding elements conserved in the human genome.</title>
        <authorList>
            <person name="Venkatesh B."/>
            <person name="Kirkness E.F."/>
            <person name="Loh Y.H."/>
            <person name="Halpern A.L."/>
            <person name="Lee A.P."/>
            <person name="Johnson J."/>
            <person name="Dandona N."/>
            <person name="Viswanathan L.D."/>
            <person name="Tay A."/>
            <person name="Venter J.C."/>
            <person name="Strausberg R.L."/>
            <person name="Brenner S."/>
        </authorList>
    </citation>
    <scope>NUCLEOTIDE SEQUENCE [LARGE SCALE GENOMIC DNA]</scope>
</reference>
<dbReference type="GO" id="GO:0032456">
    <property type="term" value="P:endocytic recycling"/>
    <property type="evidence" value="ECO:0007669"/>
    <property type="project" value="TreeGrafter"/>
</dbReference>
<evidence type="ECO:0000313" key="3">
    <source>
        <dbReference type="Ensembl" id="ENSCMIP00000008826.1"/>
    </source>
</evidence>
<organism evidence="3 4">
    <name type="scientific">Callorhinchus milii</name>
    <name type="common">Ghost shark</name>
    <dbReference type="NCBI Taxonomy" id="7868"/>
    <lineage>
        <taxon>Eukaryota</taxon>
        <taxon>Metazoa</taxon>
        <taxon>Chordata</taxon>
        <taxon>Craniata</taxon>
        <taxon>Vertebrata</taxon>
        <taxon>Chondrichthyes</taxon>
        <taxon>Holocephali</taxon>
        <taxon>Chimaeriformes</taxon>
        <taxon>Callorhinchidae</taxon>
        <taxon>Callorhinchus</taxon>
    </lineage>
</organism>
<protein>
    <submittedName>
        <fullName evidence="3">DENN domain-containing protein 1B-like</fullName>
    </submittedName>
</protein>
<reference evidence="4" key="3">
    <citation type="journal article" date="2014" name="Nature">
        <title>Elephant shark genome provides unique insights into gnathostome evolution.</title>
        <authorList>
            <consortium name="International Elephant Shark Genome Sequencing Consortium"/>
            <person name="Venkatesh B."/>
            <person name="Lee A.P."/>
            <person name="Ravi V."/>
            <person name="Maurya A.K."/>
            <person name="Lian M.M."/>
            <person name="Swann J.B."/>
            <person name="Ohta Y."/>
            <person name="Flajnik M.F."/>
            <person name="Sutoh Y."/>
            <person name="Kasahara M."/>
            <person name="Hoon S."/>
            <person name="Gangu V."/>
            <person name="Roy S.W."/>
            <person name="Irimia M."/>
            <person name="Korzh V."/>
            <person name="Kondrychyn I."/>
            <person name="Lim Z.W."/>
            <person name="Tay B.H."/>
            <person name="Tohari S."/>
            <person name="Kong K.W."/>
            <person name="Ho S."/>
            <person name="Lorente-Galdos B."/>
            <person name="Quilez J."/>
            <person name="Marques-Bonet T."/>
            <person name="Raney B.J."/>
            <person name="Ingham P.W."/>
            <person name="Tay A."/>
            <person name="Hillier L.W."/>
            <person name="Minx P."/>
            <person name="Boehm T."/>
            <person name="Wilson R.K."/>
            <person name="Brenner S."/>
            <person name="Warren W.C."/>
        </authorList>
    </citation>
    <scope>NUCLEOTIDE SEQUENCE [LARGE SCALE GENOMIC DNA]</scope>
</reference>
<evidence type="ECO:0000256" key="1">
    <source>
        <dbReference type="SAM" id="MobiDB-lite"/>
    </source>
</evidence>
<dbReference type="GO" id="GO:1901981">
    <property type="term" value="F:phosphatidylinositol phosphate binding"/>
    <property type="evidence" value="ECO:0007669"/>
    <property type="project" value="TreeGrafter"/>
</dbReference>
<reference evidence="3" key="4">
    <citation type="submission" date="2025-08" db="UniProtKB">
        <authorList>
            <consortium name="Ensembl"/>
        </authorList>
    </citation>
    <scope>IDENTIFICATION</scope>
</reference>
<dbReference type="InterPro" id="IPR037516">
    <property type="entry name" value="Tripartite_DENN"/>
</dbReference>
<dbReference type="GO" id="GO:0005085">
    <property type="term" value="F:guanyl-nucleotide exchange factor activity"/>
    <property type="evidence" value="ECO:0007669"/>
    <property type="project" value="InterPro"/>
</dbReference>
<evidence type="ECO:0000313" key="4">
    <source>
        <dbReference type="Proteomes" id="UP000314986"/>
    </source>
</evidence>
<dbReference type="PANTHER" id="PTHR13196:SF14">
    <property type="entry name" value="UDENN DOMAIN-CONTAINING PROTEIN"/>
    <property type="match status" value="1"/>
</dbReference>
<dbReference type="Gene3D" id="6.10.140.1000">
    <property type="match status" value="1"/>
</dbReference>
<dbReference type="AlphaFoldDB" id="A0A4W3GZ64"/>
<dbReference type="Proteomes" id="UP000314986">
    <property type="component" value="Unassembled WGS sequence"/>
</dbReference>
<dbReference type="GO" id="GO:0006897">
    <property type="term" value="P:endocytosis"/>
    <property type="evidence" value="ECO:0007669"/>
    <property type="project" value="TreeGrafter"/>
</dbReference>
<reference evidence="4" key="2">
    <citation type="journal article" date="2007" name="PLoS Biol.">
        <title>Survey sequencing and comparative analysis of the elephant shark (Callorhinchus milii) genome.</title>
        <authorList>
            <person name="Venkatesh B."/>
            <person name="Kirkness E.F."/>
            <person name="Loh Y.H."/>
            <person name="Halpern A.L."/>
            <person name="Lee A.P."/>
            <person name="Johnson J."/>
            <person name="Dandona N."/>
            <person name="Viswanathan L.D."/>
            <person name="Tay A."/>
            <person name="Venter J.C."/>
            <person name="Strausberg R.L."/>
            <person name="Brenner S."/>
        </authorList>
    </citation>
    <scope>NUCLEOTIDE SEQUENCE [LARGE SCALE GENOMIC DNA]</scope>
</reference>
<name>A0A4W3GZ64_CALMI</name>
<accession>A0A4W3GZ64</accession>
<sequence length="156" mass="17532">MKLRKQSGTTGEGVARAFLRAQAALFGGYQDALRFNPDEPITFCEETFINHRSSSMRQFLQNAVHLQLFKQVRDTFPHTRSHPHPVTPTHTRSHSLTLVHTRSHPLTPTPILTHIHTHSHPHSITVPHTCSRSLTPTHAHSHSLTPAPHSHLSLSL</sequence>
<dbReference type="InterPro" id="IPR040032">
    <property type="entry name" value="DENND1A/B/C"/>
</dbReference>
<keyword evidence="4" id="KW-1185">Reference proteome</keyword>
<dbReference type="InterPro" id="IPR005112">
    <property type="entry name" value="dDENN_dom"/>
</dbReference>